<accession>G7VIF4</accession>
<dbReference type="SUPFAM" id="SSF57997">
    <property type="entry name" value="Tropomyosin"/>
    <property type="match status" value="1"/>
</dbReference>
<evidence type="ECO:0008006" key="4">
    <source>
        <dbReference type="Google" id="ProtNLM"/>
    </source>
</evidence>
<evidence type="ECO:0000313" key="3">
    <source>
        <dbReference type="Proteomes" id="UP000005867"/>
    </source>
</evidence>
<feature type="coiled-coil region" evidence="1">
    <location>
        <begin position="52"/>
        <end position="149"/>
    </location>
</feature>
<dbReference type="Gene3D" id="1.20.5.170">
    <property type="match status" value="2"/>
</dbReference>
<dbReference type="PANTHER" id="PTHR34314">
    <property type="entry name" value="CRENARCHAEAL PROTEIN, PUTATIVE-RELATED"/>
    <property type="match status" value="1"/>
</dbReference>
<dbReference type="KEGG" id="pyr:P186_2038"/>
<dbReference type="BioCyc" id="PSP1104324:GJSN-1990-MONOMER"/>
<dbReference type="InterPro" id="IPR012431">
    <property type="entry name" value="PDDEXK_10"/>
</dbReference>
<dbReference type="InterPro" id="IPR024271">
    <property type="entry name" value="DUF3782"/>
</dbReference>
<keyword evidence="1" id="KW-0175">Coiled coil</keyword>
<evidence type="ECO:0000313" key="2">
    <source>
        <dbReference type="EMBL" id="AET33434.1"/>
    </source>
</evidence>
<organism evidence="2 3">
    <name type="scientific">Pyrobaculum ferrireducens</name>
    <dbReference type="NCBI Taxonomy" id="1104324"/>
    <lineage>
        <taxon>Archaea</taxon>
        <taxon>Thermoproteota</taxon>
        <taxon>Thermoprotei</taxon>
        <taxon>Thermoproteales</taxon>
        <taxon>Thermoproteaceae</taxon>
        <taxon>Pyrobaculum</taxon>
    </lineage>
</organism>
<sequence>MGFFVSLVEELRRVLLEHPEILVEVLTARPQILYEALAKIAPWEKLATKEDVARLEGEIAALRGDVAALKNDVAVLKSDVATLKGDVATLKSDVARLESDVAVLKDEVTAVKSDVEVLKGDVATLKSDVAVLKSDVAKLEKSIGEVERRLGLRIEALGARWGVWSEEAFRAGVRELLREAGFSVERWVYFDSEGYVYGHPAEVELDVVVRDGLVFAVEITAAVKRGDLVVVRRKADLYERASGRKVDRVLIITAFIHDKNPALVEAAAGRMGIRIVKPEEAGAAGGGG</sequence>
<dbReference type="eggNOG" id="arCOG01422">
    <property type="taxonomic scope" value="Archaea"/>
</dbReference>
<proteinExistence type="predicted"/>
<gene>
    <name evidence="2" type="ORF">P186_2038</name>
</gene>
<dbReference type="Pfam" id="PF12644">
    <property type="entry name" value="DUF3782"/>
    <property type="match status" value="1"/>
</dbReference>
<protein>
    <recommendedName>
        <fullName evidence="4">DUF3782 domain-containing protein</fullName>
    </recommendedName>
</protein>
<dbReference type="EMBL" id="CP003098">
    <property type="protein sequence ID" value="AET33434.1"/>
    <property type="molecule type" value="Genomic_DNA"/>
</dbReference>
<dbReference type="Gene3D" id="1.20.5.190">
    <property type="match status" value="1"/>
</dbReference>
<name>G7VIF4_9CREN</name>
<dbReference type="PANTHER" id="PTHR34314:SF7">
    <property type="entry name" value="DUF3782 DOMAIN-CONTAINING PROTEIN"/>
    <property type="match status" value="1"/>
</dbReference>
<dbReference type="Proteomes" id="UP000005867">
    <property type="component" value="Chromosome"/>
</dbReference>
<dbReference type="STRING" id="1104324.P186_2038"/>
<keyword evidence="3" id="KW-1185">Reference proteome</keyword>
<reference evidence="2 3" key="1">
    <citation type="journal article" date="2012" name="J. Bacteriol.">
        <title>Complete genome sequence of strain 1860, a crenarchaeon of the genus pyrobaculum able to grow with various electron acceptors.</title>
        <authorList>
            <person name="Mardanov A.V."/>
            <person name="Gumerov V.M."/>
            <person name="Slobodkina G.B."/>
            <person name="Beletsky A.V."/>
            <person name="Bonch-Osmolovskaya E.A."/>
            <person name="Ravin N.V."/>
            <person name="Skryabin K.G."/>
        </authorList>
    </citation>
    <scope>NUCLEOTIDE SEQUENCE [LARGE SCALE GENOMIC DNA]</scope>
    <source>
        <strain evidence="2 3">1860</strain>
    </source>
</reference>
<dbReference type="Pfam" id="PF07788">
    <property type="entry name" value="PDDEXK_10"/>
    <property type="match status" value="1"/>
</dbReference>
<dbReference type="HOGENOM" id="CLU_064028_1_0_2"/>
<dbReference type="AlphaFoldDB" id="G7VIF4"/>
<evidence type="ECO:0000256" key="1">
    <source>
        <dbReference type="SAM" id="Coils"/>
    </source>
</evidence>